<protein>
    <submittedName>
        <fullName evidence="1">Uncharacterized protein</fullName>
    </submittedName>
</protein>
<evidence type="ECO:0000313" key="2">
    <source>
        <dbReference type="Proteomes" id="UP001239265"/>
    </source>
</evidence>
<accession>A0ABD5B3G4</accession>
<dbReference type="EMBL" id="JAUCQJ010000002">
    <property type="protein sequence ID" value="MDQ8748346.1"/>
    <property type="molecule type" value="Genomic_DNA"/>
</dbReference>
<comment type="caution">
    <text evidence="1">The sequence shown here is derived from an EMBL/GenBank/DDBJ whole genome shotgun (WGS) entry which is preliminary data.</text>
</comment>
<dbReference type="RefSeq" id="WP_309046296.1">
    <property type="nucleotide sequence ID" value="NZ_JAUCQJ010000002.1"/>
</dbReference>
<sequence>MGGVHGYSDKENKRRYQLHKVLKKKNIKCSALSRTFFIPIGFEIESEKAAKELVSVFGYSAQTNVFSDESEKRVAI</sequence>
<dbReference type="Proteomes" id="UP001239265">
    <property type="component" value="Unassembled WGS sequence"/>
</dbReference>
<gene>
    <name evidence="1" type="ORF">QT385_06835</name>
</gene>
<name>A0ABD5B3G4_ELIMR</name>
<reference evidence="1 2" key="1">
    <citation type="submission" date="2023-06" db="EMBL/GenBank/DDBJ databases">
        <title>Nosocomial Elizabethkingia miricola genome.</title>
        <authorList>
            <person name="Morgado S."/>
            <person name="Fonseca E."/>
            <person name="Freitas F."/>
            <person name="Vicente A.C."/>
        </authorList>
    </citation>
    <scope>NUCLEOTIDE SEQUENCE [LARGE SCALE GENOMIC DNA]</scope>
    <source>
        <strain evidence="1 2">EM15</strain>
    </source>
</reference>
<organism evidence="1 2">
    <name type="scientific">Elizabethkingia miricola</name>
    <name type="common">Chryseobacterium miricola</name>
    <dbReference type="NCBI Taxonomy" id="172045"/>
    <lineage>
        <taxon>Bacteria</taxon>
        <taxon>Pseudomonadati</taxon>
        <taxon>Bacteroidota</taxon>
        <taxon>Flavobacteriia</taxon>
        <taxon>Flavobacteriales</taxon>
        <taxon>Weeksellaceae</taxon>
        <taxon>Elizabethkingia</taxon>
    </lineage>
</organism>
<dbReference type="AlphaFoldDB" id="A0ABD5B3G4"/>
<proteinExistence type="predicted"/>
<evidence type="ECO:0000313" key="1">
    <source>
        <dbReference type="EMBL" id="MDQ8748346.1"/>
    </source>
</evidence>